<organism evidence="7 8">
    <name type="scientific">Chelatococcus asaccharovorans</name>
    <dbReference type="NCBI Taxonomy" id="28210"/>
    <lineage>
        <taxon>Bacteria</taxon>
        <taxon>Pseudomonadati</taxon>
        <taxon>Pseudomonadota</taxon>
        <taxon>Alphaproteobacteria</taxon>
        <taxon>Hyphomicrobiales</taxon>
        <taxon>Chelatococcaceae</taxon>
        <taxon>Chelatococcus</taxon>
    </lineage>
</organism>
<dbReference type="Proteomes" id="UP000248021">
    <property type="component" value="Unassembled WGS sequence"/>
</dbReference>
<accession>A0A2V3U243</accession>
<comment type="catalytic activity">
    <reaction evidence="6">
        <text>a hydroperoxide + 2 glutathione = an alcohol + glutathione disulfide + H2O</text>
        <dbReference type="Rhea" id="RHEA:62632"/>
        <dbReference type="ChEBI" id="CHEBI:15377"/>
        <dbReference type="ChEBI" id="CHEBI:30879"/>
        <dbReference type="ChEBI" id="CHEBI:35924"/>
        <dbReference type="ChEBI" id="CHEBI:57925"/>
        <dbReference type="ChEBI" id="CHEBI:58297"/>
        <dbReference type="EC" id="1.11.1.27"/>
    </reaction>
</comment>
<dbReference type="InterPro" id="IPR037944">
    <property type="entry name" value="PRX5-like"/>
</dbReference>
<dbReference type="GO" id="GO:0005737">
    <property type="term" value="C:cytoplasm"/>
    <property type="evidence" value="ECO:0007669"/>
    <property type="project" value="TreeGrafter"/>
</dbReference>
<keyword evidence="3 6" id="KW-0560">Oxidoreductase</keyword>
<dbReference type="AlphaFoldDB" id="A0A2V3U243"/>
<sequence>MAIKVGDPLPQVTFRIPTPDGPAAKSTDELFKGRRVVLFAVPGAFTPTCNNNHLPGFLAKASEIKAKGIDAILVTAVNDVFVMNAWAKATGAEGTIEFLSDGSAEFATAIGLAFDGKGFGLGTRSQRYSMVVNDGVVEQLNVEEAAGKAEISGAEALLAKL</sequence>
<evidence type="ECO:0000256" key="2">
    <source>
        <dbReference type="ARBA" id="ARBA00022862"/>
    </source>
</evidence>
<dbReference type="InterPro" id="IPR036249">
    <property type="entry name" value="Thioredoxin-like_sf"/>
</dbReference>
<dbReference type="InterPro" id="IPR013766">
    <property type="entry name" value="Thioredoxin_domain"/>
</dbReference>
<dbReference type="FunFam" id="3.40.30.10:FF:000020">
    <property type="entry name" value="Peroxiredoxin"/>
    <property type="match status" value="1"/>
</dbReference>
<keyword evidence="2 6" id="KW-0049">Antioxidant</keyword>
<comment type="similarity">
    <text evidence="6">Belongs to the peroxiredoxin family. Prx5 subfamily.</text>
</comment>
<evidence type="ECO:0000256" key="1">
    <source>
        <dbReference type="ARBA" id="ARBA00022559"/>
    </source>
</evidence>
<dbReference type="PANTHER" id="PTHR10430:SF16">
    <property type="entry name" value="PEROXIREDOXIN-5, MITOCHONDRIAL"/>
    <property type="match status" value="1"/>
</dbReference>
<dbReference type="OrthoDB" id="9800621at2"/>
<evidence type="ECO:0000256" key="6">
    <source>
        <dbReference type="RuleBase" id="RU366011"/>
    </source>
</evidence>
<dbReference type="Pfam" id="PF08534">
    <property type="entry name" value="Redoxin"/>
    <property type="match status" value="1"/>
</dbReference>
<dbReference type="PROSITE" id="PS51352">
    <property type="entry name" value="THIOREDOXIN_2"/>
    <property type="match status" value="1"/>
</dbReference>
<dbReference type="RefSeq" id="WP_110376209.1">
    <property type="nucleotide sequence ID" value="NZ_CAKNFM010000006.1"/>
</dbReference>
<dbReference type="CDD" id="cd03013">
    <property type="entry name" value="PRX5_like"/>
    <property type="match status" value="1"/>
</dbReference>
<comment type="function">
    <text evidence="6">Thiol-specific peroxidase that catalyzes the reduction of hydrogen peroxide and organic hydroperoxides to water and alcohols, respectively. Plays a role in cell protection against oxidative stress by detoxifying peroxides.</text>
</comment>
<feature type="active site" description="Cysteine sulfenic acid (-SOH) intermediate" evidence="5">
    <location>
        <position position="49"/>
    </location>
</feature>
<keyword evidence="4 6" id="KW-0676">Redox-active center</keyword>
<keyword evidence="8" id="KW-1185">Reference proteome</keyword>
<dbReference type="GO" id="GO:0042744">
    <property type="term" value="P:hydrogen peroxide catabolic process"/>
    <property type="evidence" value="ECO:0007669"/>
    <property type="project" value="TreeGrafter"/>
</dbReference>
<keyword evidence="1 6" id="KW-0575">Peroxidase</keyword>
<evidence type="ECO:0000256" key="3">
    <source>
        <dbReference type="ARBA" id="ARBA00023002"/>
    </source>
</evidence>
<dbReference type="PANTHER" id="PTHR10430">
    <property type="entry name" value="PEROXIREDOXIN"/>
    <property type="match status" value="1"/>
</dbReference>
<comment type="caution">
    <text evidence="7">The sequence shown here is derived from an EMBL/GenBank/DDBJ whole genome shotgun (WGS) entry which is preliminary data.</text>
</comment>
<evidence type="ECO:0000313" key="7">
    <source>
        <dbReference type="EMBL" id="PXW56475.1"/>
    </source>
</evidence>
<reference evidence="7 8" key="1">
    <citation type="submission" date="2018-05" db="EMBL/GenBank/DDBJ databases">
        <title>Genomic Encyclopedia of Type Strains, Phase IV (KMG-IV): sequencing the most valuable type-strain genomes for metagenomic binning, comparative biology and taxonomic classification.</title>
        <authorList>
            <person name="Goeker M."/>
        </authorList>
    </citation>
    <scope>NUCLEOTIDE SEQUENCE [LARGE SCALE GENOMIC DNA]</scope>
    <source>
        <strain evidence="7 8">DSM 6462</strain>
    </source>
</reference>
<dbReference type="EC" id="1.11.1.27" evidence="6"/>
<dbReference type="GO" id="GO:0008379">
    <property type="term" value="F:thioredoxin peroxidase activity"/>
    <property type="evidence" value="ECO:0007669"/>
    <property type="project" value="InterPro"/>
</dbReference>
<dbReference type="GO" id="GO:0034599">
    <property type="term" value="P:cellular response to oxidative stress"/>
    <property type="evidence" value="ECO:0007669"/>
    <property type="project" value="InterPro"/>
</dbReference>
<gene>
    <name evidence="7" type="ORF">C7450_108225</name>
</gene>
<name>A0A2V3U243_9HYPH</name>
<dbReference type="EMBL" id="QJJK01000008">
    <property type="protein sequence ID" value="PXW56475.1"/>
    <property type="molecule type" value="Genomic_DNA"/>
</dbReference>
<dbReference type="InterPro" id="IPR013740">
    <property type="entry name" value="Redoxin"/>
</dbReference>
<evidence type="ECO:0000313" key="8">
    <source>
        <dbReference type="Proteomes" id="UP000248021"/>
    </source>
</evidence>
<dbReference type="Gene3D" id="3.40.30.10">
    <property type="entry name" value="Glutaredoxin"/>
    <property type="match status" value="1"/>
</dbReference>
<proteinExistence type="inferred from homology"/>
<dbReference type="SUPFAM" id="SSF52833">
    <property type="entry name" value="Thioredoxin-like"/>
    <property type="match status" value="1"/>
</dbReference>
<dbReference type="GO" id="GO:0045454">
    <property type="term" value="P:cell redox homeostasis"/>
    <property type="evidence" value="ECO:0007669"/>
    <property type="project" value="TreeGrafter"/>
</dbReference>
<protein>
    <recommendedName>
        <fullName evidence="6">Glutathione-dependent peroxiredoxin</fullName>
        <ecNumber evidence="6">1.11.1.27</ecNumber>
    </recommendedName>
</protein>
<evidence type="ECO:0000256" key="4">
    <source>
        <dbReference type="ARBA" id="ARBA00023284"/>
    </source>
</evidence>
<evidence type="ECO:0000256" key="5">
    <source>
        <dbReference type="PIRSR" id="PIRSR637944-1"/>
    </source>
</evidence>